<comment type="caution">
    <text evidence="2">The sequence shown here is derived from an EMBL/GenBank/DDBJ whole genome shotgun (WGS) entry which is preliminary data.</text>
</comment>
<dbReference type="EMBL" id="PYUC01000001">
    <property type="protein sequence ID" value="PTB22651.1"/>
    <property type="molecule type" value="Genomic_DNA"/>
</dbReference>
<reference evidence="2 3" key="1">
    <citation type="submission" date="2018-03" db="EMBL/GenBank/DDBJ databases">
        <title>Whole genome analyses suggest that Burkholderia sensu lato contains two further novel genera in the rhizoxinica-symbiotica group Mycetohabitans gen. nov., and Trinickia gen. nov.: implications for the evolution of diazotrophy and nodulation in the Burkholderiaceae.</title>
        <authorList>
            <person name="Estrada De Los Santos P."/>
            <person name="Palmer M."/>
            <person name="Chavez-Ramirez B."/>
            <person name="Steenkamp E.T."/>
            <person name="Hirsch A.M."/>
            <person name="Manyaka P."/>
            <person name="Maluk M."/>
            <person name="Lafos M."/>
            <person name="Crook M."/>
            <person name="Gross E."/>
            <person name="Simon M.F."/>
            <person name="Bueno Dos Reis Junior F."/>
            <person name="Poole P.S."/>
            <person name="Venter S.N."/>
            <person name="James E.K."/>
        </authorList>
    </citation>
    <scope>NUCLEOTIDE SEQUENCE [LARGE SCALE GENOMIC DNA]</scope>
    <source>
        <strain evidence="2 3">JPY-366</strain>
    </source>
</reference>
<accession>A0A2T3Y1M6</accession>
<proteinExistence type="predicted"/>
<feature type="compositionally biased region" description="Basic and acidic residues" evidence="1">
    <location>
        <begin position="94"/>
        <end position="104"/>
    </location>
</feature>
<evidence type="ECO:0000313" key="3">
    <source>
        <dbReference type="Proteomes" id="UP000240638"/>
    </source>
</evidence>
<gene>
    <name evidence="2" type="ORF">C9I57_02475</name>
</gene>
<evidence type="ECO:0000256" key="1">
    <source>
        <dbReference type="SAM" id="MobiDB-lite"/>
    </source>
</evidence>
<dbReference type="AlphaFoldDB" id="A0A2T3Y1M6"/>
<organism evidence="2 3">
    <name type="scientific">Trinickia symbiotica</name>
    <dbReference type="NCBI Taxonomy" id="863227"/>
    <lineage>
        <taxon>Bacteria</taxon>
        <taxon>Pseudomonadati</taxon>
        <taxon>Pseudomonadota</taxon>
        <taxon>Betaproteobacteria</taxon>
        <taxon>Burkholderiales</taxon>
        <taxon>Burkholderiaceae</taxon>
        <taxon>Trinickia</taxon>
    </lineage>
</organism>
<name>A0A2T3Y1M6_9BURK</name>
<dbReference type="Proteomes" id="UP000240638">
    <property type="component" value="Unassembled WGS sequence"/>
</dbReference>
<evidence type="ECO:0000313" key="2">
    <source>
        <dbReference type="EMBL" id="PTB22651.1"/>
    </source>
</evidence>
<protein>
    <submittedName>
        <fullName evidence="2">Uncharacterized protein</fullName>
    </submittedName>
</protein>
<sequence length="104" mass="11705">MRLFGTETPCLCIYRLERRAERSAIGRRAGYVWPVVADENAGSLTATLFVAKLRQRPSVREFGSRCDAFDGTLAGRFEQGSTTDNEYGPVGRGQRGEPFRERCR</sequence>
<feature type="region of interest" description="Disordered" evidence="1">
    <location>
        <begin position="75"/>
        <end position="104"/>
    </location>
</feature>